<evidence type="ECO:0000256" key="1">
    <source>
        <dbReference type="ARBA" id="ARBA00007118"/>
    </source>
</evidence>
<evidence type="ECO:0000256" key="2">
    <source>
        <dbReference type="ARBA" id="ARBA00023002"/>
    </source>
</evidence>
<dbReference type="EMBL" id="QGDL01000005">
    <property type="protein sequence ID" value="PWJ29719.1"/>
    <property type="molecule type" value="Genomic_DNA"/>
</dbReference>
<dbReference type="InterPro" id="IPR029479">
    <property type="entry name" value="Nitroreductase"/>
</dbReference>
<reference evidence="4 5" key="1">
    <citation type="submission" date="2018-05" db="EMBL/GenBank/DDBJ databases">
        <title>The Hungate 1000. A catalogue of reference genomes from the rumen microbiome.</title>
        <authorList>
            <person name="Kelly W."/>
        </authorList>
    </citation>
    <scope>NUCLEOTIDE SEQUENCE [LARGE SCALE GENOMIC DNA]</scope>
    <source>
        <strain evidence="4 5">NLAE-zl-C242</strain>
    </source>
</reference>
<dbReference type="SUPFAM" id="SSF55469">
    <property type="entry name" value="FMN-dependent nitroreductase-like"/>
    <property type="match status" value="1"/>
</dbReference>
<accession>A0A2Y9BF22</accession>
<evidence type="ECO:0000313" key="5">
    <source>
        <dbReference type="Proteomes" id="UP000245845"/>
    </source>
</evidence>
<dbReference type="PANTHER" id="PTHR43673:SF10">
    <property type="entry name" value="NADH DEHYDROGENASE_NAD(P)H NITROREDUCTASE XCC3605-RELATED"/>
    <property type="match status" value="1"/>
</dbReference>
<dbReference type="PANTHER" id="PTHR43673">
    <property type="entry name" value="NAD(P)H NITROREDUCTASE YDGI-RELATED"/>
    <property type="match status" value="1"/>
</dbReference>
<organism evidence="4 5">
    <name type="scientific">Faecalicatena orotica</name>
    <dbReference type="NCBI Taxonomy" id="1544"/>
    <lineage>
        <taxon>Bacteria</taxon>
        <taxon>Bacillati</taxon>
        <taxon>Bacillota</taxon>
        <taxon>Clostridia</taxon>
        <taxon>Lachnospirales</taxon>
        <taxon>Lachnospiraceae</taxon>
        <taxon>Faecalicatena</taxon>
    </lineage>
</organism>
<protein>
    <submittedName>
        <fullName evidence="4">Nitroreductase</fullName>
    </submittedName>
</protein>
<keyword evidence="5" id="KW-1185">Reference proteome</keyword>
<dbReference type="RefSeq" id="WP_109730870.1">
    <property type="nucleotide sequence ID" value="NZ_BAAACK010000018.1"/>
</dbReference>
<dbReference type="AlphaFoldDB" id="A0A2Y9BF22"/>
<comment type="similarity">
    <text evidence="1">Belongs to the nitroreductase family.</text>
</comment>
<name>A0A2Y9BF22_9FIRM</name>
<dbReference type="Gene3D" id="3.40.109.10">
    <property type="entry name" value="NADH Oxidase"/>
    <property type="match status" value="1"/>
</dbReference>
<dbReference type="InterPro" id="IPR000415">
    <property type="entry name" value="Nitroreductase-like"/>
</dbReference>
<feature type="domain" description="Nitroreductase" evidence="3">
    <location>
        <begin position="70"/>
        <end position="149"/>
    </location>
</feature>
<feature type="domain" description="Nitroreductase" evidence="3">
    <location>
        <begin position="7"/>
        <end position="55"/>
    </location>
</feature>
<sequence length="176" mass="19704">MNVTEAIQSRRSIRKFQDKPVPTELLLKLADAGRSAPSASNLQAWKFIFVTLPELVSKVDLFSPGLSGKPPVILVICSDMDYALKHGSRNSEIYGCMMDASMAAENIMLAALEEGLGTCAVKSYNDAAVRKLLNLPDTYRIEMLMSIGWPDGEPRESRRKSLEDVLIFNRWEEKHE</sequence>
<evidence type="ECO:0000313" key="4">
    <source>
        <dbReference type="EMBL" id="PWJ29719.1"/>
    </source>
</evidence>
<proteinExistence type="inferred from homology"/>
<dbReference type="OrthoDB" id="9812105at2"/>
<keyword evidence="2" id="KW-0560">Oxidoreductase</keyword>
<dbReference type="Proteomes" id="UP000245845">
    <property type="component" value="Unassembled WGS sequence"/>
</dbReference>
<evidence type="ECO:0000259" key="3">
    <source>
        <dbReference type="Pfam" id="PF00881"/>
    </source>
</evidence>
<comment type="caution">
    <text evidence="4">The sequence shown here is derived from an EMBL/GenBank/DDBJ whole genome shotgun (WGS) entry which is preliminary data.</text>
</comment>
<dbReference type="Pfam" id="PF00881">
    <property type="entry name" value="Nitroreductase"/>
    <property type="match status" value="2"/>
</dbReference>
<dbReference type="GO" id="GO:0016491">
    <property type="term" value="F:oxidoreductase activity"/>
    <property type="evidence" value="ECO:0007669"/>
    <property type="project" value="UniProtKB-KW"/>
</dbReference>
<gene>
    <name evidence="4" type="ORF">A8806_10519</name>
</gene>